<evidence type="ECO:0000256" key="1">
    <source>
        <dbReference type="ARBA" id="ARBA00004123"/>
    </source>
</evidence>
<keyword evidence="5" id="KW-0378">Hydrolase</keyword>
<dbReference type="GO" id="GO:0017005">
    <property type="term" value="F:3'-tyrosyl-DNA phosphodiesterase activity"/>
    <property type="evidence" value="ECO:0007669"/>
    <property type="project" value="TreeGrafter"/>
</dbReference>
<sequence length="573" mass="64832">MDAFLKRKNIDENETETKKAKQKEICPHAIKCYRRNPHHFKEYDHPHLDELLQKGGPLELPSSYPQEKHIIVEQLEVLKGLRGVEKAVIEEKNLKPSTSGTNSESGRQSTRQKSTSFVPNLNTPCKPAGGQTMLEKLENNAPYNLFFSIIPDSPQTVTYKNTISFHELLCPSLGDLKCSLQINFMIDIAWLMEQYQKMGQEKKPLTILYGDEFPDMKKYIKLKLPNVTEQYVKPKDPFGIHHSKVGVYVYTNNSVRVVVSTANLYYEDWNYYNQGLWVSPLCPVLDAAQSDVSGDGPTHFKTSLISYLNAYELPVLKQWTDYIKRADFSAVRVHLVASVPGHHTAAVRPSNCHLHRVGELLSKHCSLPAKTTPTSEGPLSWGIVAQSSSIGNLGKAPGDWFRSTLLRSLASHKDCKLPSNSNATISVIYPTKNNVLNSYYGPLGGGCLPYSKSAHEKQTWLKDYLHVWKADHLTRSRAMPHIKTYCRVSPCTTKLAWCLITSANMSKAAWGNNINKMGKSYVRSYEVGVLFLPNNFNEAYFQIKETGDSQNLFPFVYDLPLTSYKKEDEPWCN</sequence>
<evidence type="ECO:0000313" key="14">
    <source>
        <dbReference type="EMBL" id="KAK5643135.1"/>
    </source>
</evidence>
<protein>
    <recommendedName>
        <fullName evidence="13">PBZ-type domain-containing protein</fullName>
    </recommendedName>
</protein>
<dbReference type="PANTHER" id="PTHR12415">
    <property type="entry name" value="TYROSYL-DNA PHOSPHODIESTERASE 1"/>
    <property type="match status" value="1"/>
</dbReference>
<evidence type="ECO:0000256" key="7">
    <source>
        <dbReference type="ARBA" id="ARBA00023204"/>
    </source>
</evidence>
<dbReference type="GO" id="GO:0003690">
    <property type="term" value="F:double-stranded DNA binding"/>
    <property type="evidence" value="ECO:0007669"/>
    <property type="project" value="TreeGrafter"/>
</dbReference>
<proteinExistence type="inferred from homology"/>
<feature type="binding site" evidence="10">
    <location>
        <position position="244"/>
    </location>
    <ligand>
        <name>substrate</name>
    </ligand>
</feature>
<comment type="subcellular location">
    <subcellularLocation>
        <location evidence="1">Nucleus</location>
    </subcellularLocation>
</comment>
<dbReference type="GO" id="GO:0006281">
    <property type="term" value="P:DNA repair"/>
    <property type="evidence" value="ECO:0007669"/>
    <property type="project" value="UniProtKB-KW"/>
</dbReference>
<keyword evidence="7" id="KW-0234">DNA repair</keyword>
<name>A0AAN7V749_9COLE</name>
<accession>A0AAN7V749</accession>
<comment type="caution">
    <text evidence="14">The sequence shown here is derived from an EMBL/GenBank/DDBJ whole genome shotgun (WGS) entry which is preliminary data.</text>
</comment>
<evidence type="ECO:0000256" key="12">
    <source>
        <dbReference type="SAM" id="MobiDB-lite"/>
    </source>
</evidence>
<evidence type="ECO:0000256" key="5">
    <source>
        <dbReference type="ARBA" id="ARBA00022801"/>
    </source>
</evidence>
<evidence type="ECO:0000313" key="15">
    <source>
        <dbReference type="Proteomes" id="UP001329430"/>
    </source>
</evidence>
<dbReference type="GO" id="GO:0003697">
    <property type="term" value="F:single-stranded DNA binding"/>
    <property type="evidence" value="ECO:0007669"/>
    <property type="project" value="TreeGrafter"/>
</dbReference>
<keyword evidence="6" id="KW-0269">Exonuclease</keyword>
<feature type="active site" description="Proton donor/acceptor" evidence="9">
    <location>
        <position position="481"/>
    </location>
</feature>
<dbReference type="GO" id="GO:0005634">
    <property type="term" value="C:nucleus"/>
    <property type="evidence" value="ECO:0007669"/>
    <property type="project" value="UniProtKB-SubCell"/>
</dbReference>
<evidence type="ECO:0000256" key="3">
    <source>
        <dbReference type="ARBA" id="ARBA00022722"/>
    </source>
</evidence>
<evidence type="ECO:0000256" key="6">
    <source>
        <dbReference type="ARBA" id="ARBA00022839"/>
    </source>
</evidence>
<feature type="site" description="Interaction with DNA" evidence="11">
    <location>
        <position position="506"/>
    </location>
</feature>
<keyword evidence="4" id="KW-0227">DNA damage</keyword>
<dbReference type="Pfam" id="PF06087">
    <property type="entry name" value="Tyr-DNA_phospho"/>
    <property type="match status" value="1"/>
</dbReference>
<dbReference type="Proteomes" id="UP001329430">
    <property type="component" value="Chromosome 5"/>
</dbReference>
<dbReference type="SUPFAM" id="SSF56024">
    <property type="entry name" value="Phospholipase D/nuclease"/>
    <property type="match status" value="2"/>
</dbReference>
<dbReference type="PANTHER" id="PTHR12415:SF0">
    <property type="entry name" value="TYROSYL-DNA PHOSPHODIESTERASE 1"/>
    <property type="match status" value="1"/>
</dbReference>
<dbReference type="GO" id="GO:0004527">
    <property type="term" value="F:exonuclease activity"/>
    <property type="evidence" value="ECO:0007669"/>
    <property type="project" value="UniProtKB-KW"/>
</dbReference>
<evidence type="ECO:0000256" key="4">
    <source>
        <dbReference type="ARBA" id="ARBA00022763"/>
    </source>
</evidence>
<feature type="compositionally biased region" description="Polar residues" evidence="12">
    <location>
        <begin position="95"/>
        <end position="122"/>
    </location>
</feature>
<dbReference type="Pfam" id="PF10283">
    <property type="entry name" value="zf-CCHH"/>
    <property type="match status" value="1"/>
</dbReference>
<keyword evidence="15" id="KW-1185">Reference proteome</keyword>
<evidence type="ECO:0000259" key="13">
    <source>
        <dbReference type="Pfam" id="PF10283"/>
    </source>
</evidence>
<dbReference type="EMBL" id="JAVRBK010000005">
    <property type="protein sequence ID" value="KAK5643135.1"/>
    <property type="molecule type" value="Genomic_DNA"/>
</dbReference>
<keyword evidence="3" id="KW-0540">Nuclease</keyword>
<evidence type="ECO:0000256" key="9">
    <source>
        <dbReference type="PIRSR" id="PIRSR610347-1"/>
    </source>
</evidence>
<dbReference type="AlphaFoldDB" id="A0AAN7V749"/>
<feature type="active site" description="Nucleophile" evidence="9">
    <location>
        <position position="242"/>
    </location>
</feature>
<evidence type="ECO:0000256" key="8">
    <source>
        <dbReference type="ARBA" id="ARBA00023242"/>
    </source>
</evidence>
<keyword evidence="8" id="KW-0539">Nucleus</keyword>
<dbReference type="InterPro" id="IPR010347">
    <property type="entry name" value="Tdp1"/>
</dbReference>
<organism evidence="14 15">
    <name type="scientific">Pyrocoelia pectoralis</name>
    <dbReference type="NCBI Taxonomy" id="417401"/>
    <lineage>
        <taxon>Eukaryota</taxon>
        <taxon>Metazoa</taxon>
        <taxon>Ecdysozoa</taxon>
        <taxon>Arthropoda</taxon>
        <taxon>Hexapoda</taxon>
        <taxon>Insecta</taxon>
        <taxon>Pterygota</taxon>
        <taxon>Neoptera</taxon>
        <taxon>Endopterygota</taxon>
        <taxon>Coleoptera</taxon>
        <taxon>Polyphaga</taxon>
        <taxon>Elateriformia</taxon>
        <taxon>Elateroidea</taxon>
        <taxon>Lampyridae</taxon>
        <taxon>Lampyrinae</taxon>
        <taxon>Pyrocoelia</taxon>
    </lineage>
</organism>
<comment type="similarity">
    <text evidence="2">Belongs to the tyrosyl-DNA phosphodiesterase family.</text>
</comment>
<dbReference type="InterPro" id="IPR019406">
    <property type="entry name" value="APLF_PBZ"/>
</dbReference>
<dbReference type="Gene3D" id="3.30.870.10">
    <property type="entry name" value="Endonuclease Chain A"/>
    <property type="match status" value="2"/>
</dbReference>
<gene>
    <name evidence="14" type="ORF">RI129_006980</name>
</gene>
<evidence type="ECO:0000256" key="10">
    <source>
        <dbReference type="PIRSR" id="PIRSR610347-2"/>
    </source>
</evidence>
<feature type="binding site" evidence="10">
    <location>
        <position position="483"/>
    </location>
    <ligand>
        <name>substrate</name>
    </ligand>
</feature>
<evidence type="ECO:0000256" key="11">
    <source>
        <dbReference type="PIRSR" id="PIRSR610347-3"/>
    </source>
</evidence>
<feature type="region of interest" description="Disordered" evidence="12">
    <location>
        <begin position="92"/>
        <end position="122"/>
    </location>
</feature>
<reference evidence="14 15" key="1">
    <citation type="journal article" date="2024" name="Insects">
        <title>An Improved Chromosome-Level Genome Assembly of the Firefly Pyrocoelia pectoralis.</title>
        <authorList>
            <person name="Fu X."/>
            <person name="Meyer-Rochow V.B."/>
            <person name="Ballantyne L."/>
            <person name="Zhu X."/>
        </authorList>
    </citation>
    <scope>NUCLEOTIDE SEQUENCE [LARGE SCALE GENOMIC DNA]</scope>
    <source>
        <strain evidence="14">XCY_ONT2</strain>
    </source>
</reference>
<evidence type="ECO:0000256" key="2">
    <source>
        <dbReference type="ARBA" id="ARBA00010205"/>
    </source>
</evidence>
<feature type="domain" description="PBZ-type" evidence="13">
    <location>
        <begin position="23"/>
        <end position="47"/>
    </location>
</feature>